<evidence type="ECO:0000256" key="1">
    <source>
        <dbReference type="ARBA" id="ARBA00004418"/>
    </source>
</evidence>
<dbReference type="InterPro" id="IPR013974">
    <property type="entry name" value="SAF"/>
</dbReference>
<dbReference type="Pfam" id="PF13144">
    <property type="entry name" value="ChapFlgA"/>
    <property type="match status" value="1"/>
</dbReference>
<evidence type="ECO:0000313" key="9">
    <source>
        <dbReference type="EMBL" id="HCA01517.1"/>
    </source>
</evidence>
<dbReference type="InterPro" id="IPR039246">
    <property type="entry name" value="Flagellar_FlgA"/>
</dbReference>
<evidence type="ECO:0000256" key="5">
    <source>
        <dbReference type="ARBA" id="ARBA00022764"/>
    </source>
</evidence>
<keyword evidence="9" id="KW-0969">Cilium</keyword>
<dbReference type="AlphaFoldDB" id="A0A3D0KD99"/>
<dbReference type="Pfam" id="PF17656">
    <property type="entry name" value="ChapFlgA_N"/>
    <property type="match status" value="1"/>
</dbReference>
<dbReference type="Gene3D" id="3.90.1210.10">
    <property type="entry name" value="Antifreeze-like/N-acetylneuraminic acid synthase C-terminal domain"/>
    <property type="match status" value="1"/>
</dbReference>
<evidence type="ECO:0000256" key="6">
    <source>
        <dbReference type="ARBA" id="ARBA00025643"/>
    </source>
</evidence>
<evidence type="ECO:0000256" key="2">
    <source>
        <dbReference type="ARBA" id="ARBA00010474"/>
    </source>
</evidence>
<dbReference type="CDD" id="cd11614">
    <property type="entry name" value="SAF_CpaB_FlgA_like"/>
    <property type="match status" value="1"/>
</dbReference>
<dbReference type="NCBIfam" id="TIGR03170">
    <property type="entry name" value="flgA_cterm"/>
    <property type="match status" value="1"/>
</dbReference>
<dbReference type="Gene3D" id="2.30.30.760">
    <property type="match status" value="1"/>
</dbReference>
<feature type="chain" id="PRO_5017496179" description="Flagella basal body P-ring formation protein FlgA" evidence="7">
    <location>
        <begin position="35"/>
        <end position="238"/>
    </location>
</feature>
<reference evidence="9" key="1">
    <citation type="journal article" date="2018" name="Nat. Biotechnol.">
        <title>A standardized bacterial taxonomy based on genome phylogeny substantially revises the tree of life.</title>
        <authorList>
            <person name="Parks D.H."/>
            <person name="Chuvochina M."/>
            <person name="Waite D.W."/>
            <person name="Rinke C."/>
            <person name="Skarshewski A."/>
            <person name="Chaumeil P.A."/>
            <person name="Hugenholtz P."/>
        </authorList>
    </citation>
    <scope>NUCLEOTIDE SEQUENCE [LARGE SCALE GENOMIC DNA]</scope>
    <source>
        <strain evidence="9">UBA11284</strain>
    </source>
</reference>
<dbReference type="InterPro" id="IPR041231">
    <property type="entry name" value="FlgA_N"/>
</dbReference>
<keyword evidence="9" id="KW-0966">Cell projection</keyword>
<dbReference type="PANTHER" id="PTHR36307:SF1">
    <property type="entry name" value="FLAGELLA BASAL BODY P-RING FORMATION PROTEIN FLGA"/>
    <property type="match status" value="1"/>
</dbReference>
<dbReference type="GO" id="GO:0042597">
    <property type="term" value="C:periplasmic space"/>
    <property type="evidence" value="ECO:0007669"/>
    <property type="project" value="UniProtKB-SubCell"/>
</dbReference>
<accession>A0A3D0KD99</accession>
<comment type="function">
    <text evidence="6 7">Involved in the assembly process of the P-ring formation. It may associate with FlgF on the rod constituting a structure essential for the P-ring assembly or may act as a modulator protein for the P-ring assembly.</text>
</comment>
<keyword evidence="5 7" id="KW-0574">Periplasm</keyword>
<keyword evidence="9" id="KW-0282">Flagellum</keyword>
<name>A0A3D0KD99_9GAMM</name>
<keyword evidence="4 7" id="KW-0732">Signal</keyword>
<proteinExistence type="inferred from homology"/>
<evidence type="ECO:0000256" key="7">
    <source>
        <dbReference type="RuleBase" id="RU362063"/>
    </source>
</evidence>
<dbReference type="SMART" id="SM00858">
    <property type="entry name" value="SAF"/>
    <property type="match status" value="1"/>
</dbReference>
<comment type="caution">
    <text evidence="9">The sequence shown here is derived from an EMBL/GenBank/DDBJ whole genome shotgun (WGS) entry which is preliminary data.</text>
</comment>
<comment type="subcellular location">
    <subcellularLocation>
        <location evidence="1 7">Periplasm</location>
    </subcellularLocation>
</comment>
<evidence type="ECO:0000259" key="8">
    <source>
        <dbReference type="SMART" id="SM00858"/>
    </source>
</evidence>
<dbReference type="GO" id="GO:0044780">
    <property type="term" value="P:bacterial-type flagellum assembly"/>
    <property type="evidence" value="ECO:0007669"/>
    <property type="project" value="InterPro"/>
</dbReference>
<sequence>MPHPLRPTRSYLATLKQILCLSLLSLGFSFHAHANNQLLMDTVQQFLYQESQSLGQEVLIDISPPSAHLPECIAPDPFFPNANQSPLGRVSVGVRCGENRRQVRYIQAQIDIIGSYAVAGQDIDRGTLITSDMLTSREGNLGDLAAQALTNQDDIIGMVAQRPIRSGSTFQPHYLQAPQVVKRGQRVTVIAEGAGFRVSREGEALSDGAQGERIRVRFDTRELVTARVIGQGTLVIDF</sequence>
<gene>
    <name evidence="9" type="ORF">DEO68_04870</name>
</gene>
<dbReference type="InterPro" id="IPR017585">
    <property type="entry name" value="SAF_FlgA"/>
</dbReference>
<feature type="signal peptide" evidence="7">
    <location>
        <begin position="1"/>
        <end position="34"/>
    </location>
</feature>
<comment type="similarity">
    <text evidence="2 7">Belongs to the FlgA family.</text>
</comment>
<keyword evidence="7" id="KW-1005">Bacterial flagellum biogenesis</keyword>
<evidence type="ECO:0000256" key="3">
    <source>
        <dbReference type="ARBA" id="ARBA00014754"/>
    </source>
</evidence>
<dbReference type="EMBL" id="DOTR01000027">
    <property type="protein sequence ID" value="HCA01517.1"/>
    <property type="molecule type" value="Genomic_DNA"/>
</dbReference>
<evidence type="ECO:0000256" key="4">
    <source>
        <dbReference type="ARBA" id="ARBA00022729"/>
    </source>
</evidence>
<protein>
    <recommendedName>
        <fullName evidence="3 7">Flagella basal body P-ring formation protein FlgA</fullName>
    </recommendedName>
</protein>
<dbReference type="PANTHER" id="PTHR36307">
    <property type="entry name" value="FLAGELLA BASAL BODY P-RING FORMATION PROTEIN FLGA"/>
    <property type="match status" value="1"/>
</dbReference>
<organism evidence="9">
    <name type="scientific">Halomonas campaniensis</name>
    <dbReference type="NCBI Taxonomy" id="213554"/>
    <lineage>
        <taxon>Bacteria</taxon>
        <taxon>Pseudomonadati</taxon>
        <taxon>Pseudomonadota</taxon>
        <taxon>Gammaproteobacteria</taxon>
        <taxon>Oceanospirillales</taxon>
        <taxon>Halomonadaceae</taxon>
        <taxon>Halomonas</taxon>
    </lineage>
</organism>
<feature type="domain" description="SAF" evidence="8">
    <location>
        <begin position="114"/>
        <end position="176"/>
    </location>
</feature>